<dbReference type="EC" id="2.7.13.3" evidence="1"/>
<keyword evidence="1" id="KW-0808">Transferase</keyword>
<name>A0ABS2P1P8_9BACI</name>
<accession>A0ABS2P1P8</accession>
<dbReference type="RefSeq" id="WP_204417074.1">
    <property type="nucleotide sequence ID" value="NZ_JAFBED010000005.1"/>
</dbReference>
<keyword evidence="2" id="KW-1185">Reference proteome</keyword>
<protein>
    <submittedName>
        <fullName evidence="1">Two-component system sensor histidine kinase KdpD</fullName>
        <ecNumber evidence="1">2.7.13.3</ecNumber>
    </submittedName>
</protein>
<reference evidence="1 2" key="1">
    <citation type="submission" date="2021-01" db="EMBL/GenBank/DDBJ databases">
        <title>Genomic Encyclopedia of Type Strains, Phase IV (KMG-IV): sequencing the most valuable type-strain genomes for metagenomic binning, comparative biology and taxonomic classification.</title>
        <authorList>
            <person name="Goeker M."/>
        </authorList>
    </citation>
    <scope>NUCLEOTIDE SEQUENCE [LARGE SCALE GENOMIC DNA]</scope>
    <source>
        <strain evidence="1 2">DSM 25879</strain>
    </source>
</reference>
<keyword evidence="1" id="KW-0418">Kinase</keyword>
<dbReference type="Proteomes" id="UP000737402">
    <property type="component" value="Unassembled WGS sequence"/>
</dbReference>
<organism evidence="1 2">
    <name type="scientific">Sutcliffiella tianshenii</name>
    <dbReference type="NCBI Taxonomy" id="1463404"/>
    <lineage>
        <taxon>Bacteria</taxon>
        <taxon>Bacillati</taxon>
        <taxon>Bacillota</taxon>
        <taxon>Bacilli</taxon>
        <taxon>Bacillales</taxon>
        <taxon>Bacillaceae</taxon>
        <taxon>Sutcliffiella</taxon>
    </lineage>
</organism>
<dbReference type="PANTHER" id="PTHR45569:SF1">
    <property type="entry name" value="SENSOR PROTEIN KDPD"/>
    <property type="match status" value="1"/>
</dbReference>
<dbReference type="InterPro" id="IPR052023">
    <property type="entry name" value="Histidine_kinase_KdpD"/>
</dbReference>
<dbReference type="GO" id="GO:0004673">
    <property type="term" value="F:protein histidine kinase activity"/>
    <property type="evidence" value="ECO:0007669"/>
    <property type="project" value="UniProtKB-EC"/>
</dbReference>
<proteinExistence type="predicted"/>
<gene>
    <name evidence="1" type="ORF">JOC95_002736</name>
</gene>
<comment type="caution">
    <text evidence="1">The sequence shown here is derived from an EMBL/GenBank/DDBJ whole genome shotgun (WGS) entry which is preliminary data.</text>
</comment>
<dbReference type="EMBL" id="JAFBED010000005">
    <property type="protein sequence ID" value="MBM7620881.1"/>
    <property type="molecule type" value="Genomic_DNA"/>
</dbReference>
<evidence type="ECO:0000313" key="1">
    <source>
        <dbReference type="EMBL" id="MBM7620881.1"/>
    </source>
</evidence>
<sequence length="211" mass="23509">MKENILVCVSNPNNVEKLVQRGKIIADAFGGDCYVLYVCSVENDELDLNHIRTQQLFQTIALKYQATMLVESTGGKKVSSIVADVSNNKNITQIILGQPVQSKFEMMLKSSLINEIFQIVEGIDIHVVEVGREAVVQGVEYDRGIKAQLVKKSNDYELVFDSNLPDARNGVFYKESSTDFLNGFFVITKNEEHTVLKVKDGVVESDSIGLE</sequence>
<dbReference type="PANTHER" id="PTHR45569">
    <property type="entry name" value="SENSOR PROTEIN KDPD"/>
    <property type="match status" value="1"/>
</dbReference>
<evidence type="ECO:0000313" key="2">
    <source>
        <dbReference type="Proteomes" id="UP000737402"/>
    </source>
</evidence>